<proteinExistence type="predicted"/>
<accession>A0A8S5M524</accession>
<protein>
    <submittedName>
        <fullName evidence="1">Uncharacterized protein</fullName>
    </submittedName>
</protein>
<evidence type="ECO:0000313" key="1">
    <source>
        <dbReference type="EMBL" id="DAD77322.1"/>
    </source>
</evidence>
<dbReference type="EMBL" id="BK014822">
    <property type="protein sequence ID" value="DAD77322.1"/>
    <property type="molecule type" value="Genomic_DNA"/>
</dbReference>
<sequence>MDIEYLQELVELFPELATMPFTELDELINGTTEDWYAE</sequence>
<reference evidence="1" key="1">
    <citation type="journal article" date="2021" name="Proc. Natl. Acad. Sci. U.S.A.">
        <title>A Catalog of Tens of Thousands of Viruses from Human Metagenomes Reveals Hidden Associations with Chronic Diseases.</title>
        <authorList>
            <person name="Tisza M.J."/>
            <person name="Buck C.B."/>
        </authorList>
    </citation>
    <scope>NUCLEOTIDE SEQUENCE</scope>
    <source>
        <strain evidence="1">CtEQg15</strain>
    </source>
</reference>
<organism evidence="1">
    <name type="scientific">Siphoviridae sp. ctEQg15</name>
    <dbReference type="NCBI Taxonomy" id="2826205"/>
    <lineage>
        <taxon>Viruses</taxon>
        <taxon>Duplodnaviria</taxon>
        <taxon>Heunggongvirae</taxon>
        <taxon>Uroviricota</taxon>
        <taxon>Caudoviricetes</taxon>
    </lineage>
</organism>
<name>A0A8S5M524_9CAUD</name>